<dbReference type="Pfam" id="PF14691">
    <property type="entry name" value="Fer4_20"/>
    <property type="match status" value="1"/>
</dbReference>
<dbReference type="Proteomes" id="UP000738431">
    <property type="component" value="Chromosome"/>
</dbReference>
<comment type="pathway">
    <text evidence="4">Amino-acid biosynthesis.</text>
</comment>
<gene>
    <name evidence="7" type="ORF">K1X11_020755</name>
</gene>
<keyword evidence="2" id="KW-0560">Oxidoreductase</keyword>
<proteinExistence type="predicted"/>
<dbReference type="InterPro" id="IPR023753">
    <property type="entry name" value="FAD/NAD-binding_dom"/>
</dbReference>
<dbReference type="InterPro" id="IPR009051">
    <property type="entry name" value="Helical_ferredxn"/>
</dbReference>
<dbReference type="Gene3D" id="3.50.50.60">
    <property type="entry name" value="FAD/NAD(P)-binding domain"/>
    <property type="match status" value="1"/>
</dbReference>
<feature type="domain" description="FAD/NAD(P)-binding" evidence="5">
    <location>
        <begin position="407"/>
        <end position="479"/>
    </location>
</feature>
<dbReference type="SUPFAM" id="SSF46548">
    <property type="entry name" value="alpha-helical ferredoxin"/>
    <property type="match status" value="1"/>
</dbReference>
<evidence type="ECO:0000256" key="3">
    <source>
        <dbReference type="ARBA" id="ARBA00023164"/>
    </source>
</evidence>
<evidence type="ECO:0000313" key="8">
    <source>
        <dbReference type="Proteomes" id="UP000738431"/>
    </source>
</evidence>
<dbReference type="Pfam" id="PF07992">
    <property type="entry name" value="Pyr_redox_2"/>
    <property type="match status" value="2"/>
</dbReference>
<evidence type="ECO:0000256" key="1">
    <source>
        <dbReference type="ARBA" id="ARBA00022605"/>
    </source>
</evidence>
<dbReference type="InterPro" id="IPR036188">
    <property type="entry name" value="FAD/NAD-bd_sf"/>
</dbReference>
<dbReference type="PRINTS" id="PR00419">
    <property type="entry name" value="ADXRDTASE"/>
</dbReference>
<dbReference type="PANTHER" id="PTHR43100">
    <property type="entry name" value="GLUTAMATE SYNTHASE [NADPH] SMALL CHAIN"/>
    <property type="match status" value="1"/>
</dbReference>
<feature type="domain" description="FAD/NAD(P)-binding" evidence="5">
    <location>
        <begin position="154"/>
        <end position="330"/>
    </location>
</feature>
<dbReference type="EMBL" id="CP139781">
    <property type="protein sequence ID" value="WRQ87251.1"/>
    <property type="molecule type" value="Genomic_DNA"/>
</dbReference>
<reference evidence="7 8" key="2">
    <citation type="submission" date="2023-12" db="EMBL/GenBank/DDBJ databases">
        <title>Description of an unclassified Opitutus bacterium of Verrucomicrobiota.</title>
        <authorList>
            <person name="Zhang D.-F."/>
        </authorList>
    </citation>
    <scope>NUCLEOTIDE SEQUENCE [LARGE SCALE GENOMIC DNA]</scope>
    <source>
        <strain evidence="7 8">WL0086</strain>
    </source>
</reference>
<keyword evidence="3" id="KW-0314">Glutamate biosynthesis</keyword>
<dbReference type="SUPFAM" id="SSF51905">
    <property type="entry name" value="FAD/NAD(P)-binding domain"/>
    <property type="match status" value="1"/>
</dbReference>
<dbReference type="InterPro" id="IPR051394">
    <property type="entry name" value="Glutamate_Synthase"/>
</dbReference>
<dbReference type="InterPro" id="IPR006005">
    <property type="entry name" value="Glut_synth_ssu1"/>
</dbReference>
<keyword evidence="8" id="KW-1185">Reference proteome</keyword>
<dbReference type="PANTHER" id="PTHR43100:SF1">
    <property type="entry name" value="GLUTAMATE SYNTHASE [NADPH] SMALL CHAIN"/>
    <property type="match status" value="1"/>
</dbReference>
<evidence type="ECO:0000259" key="6">
    <source>
        <dbReference type="Pfam" id="PF14691"/>
    </source>
</evidence>
<evidence type="ECO:0000259" key="5">
    <source>
        <dbReference type="Pfam" id="PF07992"/>
    </source>
</evidence>
<keyword evidence="1" id="KW-0028">Amino-acid biosynthesis</keyword>
<dbReference type="Gene3D" id="1.10.1060.10">
    <property type="entry name" value="Alpha-helical ferredoxin"/>
    <property type="match status" value="1"/>
</dbReference>
<organism evidence="7 8">
    <name type="scientific">Actomonas aquatica</name>
    <dbReference type="NCBI Taxonomy" id="2866162"/>
    <lineage>
        <taxon>Bacteria</taxon>
        <taxon>Pseudomonadati</taxon>
        <taxon>Verrucomicrobiota</taxon>
        <taxon>Opitutia</taxon>
        <taxon>Opitutales</taxon>
        <taxon>Opitutaceae</taxon>
        <taxon>Actomonas</taxon>
    </lineage>
</organism>
<evidence type="ECO:0000256" key="4">
    <source>
        <dbReference type="ARBA" id="ARBA00029440"/>
    </source>
</evidence>
<dbReference type="RefSeq" id="WP_221029336.1">
    <property type="nucleotide sequence ID" value="NZ_CP139781.1"/>
</dbReference>
<evidence type="ECO:0000256" key="2">
    <source>
        <dbReference type="ARBA" id="ARBA00023002"/>
    </source>
</evidence>
<sequence>MGKPTGFLEYQRQPIPNRPPLERLQDWLEVHADRVDADVSTQAARCMDCGTPYCHTGMMLAGVASGCPINNLIPEFNDLVYKGRWQEALARLRKTNNFPEFTGRVCPAPCEGSCVLGVIEPQVTIKNIECSIIDRGWEEGWMRPSPPAMRTGKTVAVIGSGPAGLSCADQLNQAGHNVTVFERDDRIGGLLMYGIPNMKLDKREVVERRVNLMRMEGVSFETNAHIGVTHDIAEIRKKFDAVVLCCGATKPRDLPIEGRDLSGVHFAMEYLTANTRALLDHDYDAGQSTIHAKDKHVVVIGGGDTGTDCVGTALRQGCANVVQLEIMPQPPMERTASNPWPEWPRTFKVDYGQEEAAARQGEDPREYLVSAKKLIGNSNGDVCELELVRIEWVQDEATQRMMPREVEGSRRTIKADLVLLAMGFLGPEQTLVEKLGLKTDARSNVAAAHGEYTTNVDGVFAAGDMRRGQSLVVWAINEGRGAAKACDRYLRLLGRGQDW</sequence>
<reference evidence="7 8" key="1">
    <citation type="submission" date="2021-08" db="EMBL/GenBank/DDBJ databases">
        <authorList>
            <person name="Zhang D."/>
            <person name="Zhang A."/>
            <person name="Wang L."/>
        </authorList>
    </citation>
    <scope>NUCLEOTIDE SEQUENCE [LARGE SCALE GENOMIC DNA]</scope>
    <source>
        <strain evidence="7 8">WL0086</strain>
    </source>
</reference>
<dbReference type="Gene3D" id="3.40.50.720">
    <property type="entry name" value="NAD(P)-binding Rossmann-like Domain"/>
    <property type="match status" value="1"/>
</dbReference>
<evidence type="ECO:0000313" key="7">
    <source>
        <dbReference type="EMBL" id="WRQ87251.1"/>
    </source>
</evidence>
<feature type="domain" description="Dihydroprymidine dehydrogenase" evidence="6">
    <location>
        <begin position="25"/>
        <end position="140"/>
    </location>
</feature>
<name>A0ABZ1C699_9BACT</name>
<accession>A0ABZ1C699</accession>
<protein>
    <submittedName>
        <fullName evidence="7">Glutamate synthase subunit beta</fullName>
    </submittedName>
</protein>
<dbReference type="InterPro" id="IPR028261">
    <property type="entry name" value="DPD_II"/>
</dbReference>
<dbReference type="NCBIfam" id="TIGR01317">
    <property type="entry name" value="GOGAT_sm_gam"/>
    <property type="match status" value="1"/>
</dbReference>